<dbReference type="Pfam" id="PF25140">
    <property type="entry name" value="PGAP1_TMD"/>
    <property type="match status" value="1"/>
</dbReference>
<keyword evidence="10 12" id="KW-1133">Transmembrane helix</keyword>
<dbReference type="EC" id="3.1.-.-" evidence="12"/>
<evidence type="ECO:0000256" key="1">
    <source>
        <dbReference type="ARBA" id="ARBA00003496"/>
    </source>
</evidence>
<organism evidence="16 17">
    <name type="scientific">Verruconis gallopava</name>
    <dbReference type="NCBI Taxonomy" id="253628"/>
    <lineage>
        <taxon>Eukaryota</taxon>
        <taxon>Fungi</taxon>
        <taxon>Dikarya</taxon>
        <taxon>Ascomycota</taxon>
        <taxon>Pezizomycotina</taxon>
        <taxon>Dothideomycetes</taxon>
        <taxon>Pleosporomycetidae</taxon>
        <taxon>Venturiales</taxon>
        <taxon>Sympoventuriaceae</taxon>
        <taxon>Verruconis</taxon>
    </lineage>
</organism>
<feature type="domain" description="GPI inositol-deacylase transmembrane" evidence="15">
    <location>
        <begin position="821"/>
        <end position="1141"/>
    </location>
</feature>
<evidence type="ECO:0000256" key="13">
    <source>
        <dbReference type="SAM" id="MobiDB-lite"/>
    </source>
</evidence>
<evidence type="ECO:0000256" key="10">
    <source>
        <dbReference type="ARBA" id="ARBA00022989"/>
    </source>
</evidence>
<feature type="transmembrane region" description="Helical" evidence="12">
    <location>
        <begin position="151"/>
        <end position="173"/>
    </location>
</feature>
<dbReference type="GO" id="GO:0006505">
    <property type="term" value="P:GPI anchor metabolic process"/>
    <property type="evidence" value="ECO:0007669"/>
    <property type="project" value="TreeGrafter"/>
</dbReference>
<dbReference type="GO" id="GO:0005789">
    <property type="term" value="C:endoplasmic reticulum membrane"/>
    <property type="evidence" value="ECO:0007669"/>
    <property type="project" value="UniProtKB-SubCell"/>
</dbReference>
<keyword evidence="7 12" id="KW-0378">Hydrolase</keyword>
<dbReference type="GeneID" id="27308586"/>
<dbReference type="AlphaFoldDB" id="A0A0D2BBG3"/>
<dbReference type="Pfam" id="PF25141">
    <property type="entry name" value="PGAP1_2nd"/>
    <property type="match status" value="1"/>
</dbReference>
<feature type="transmembrane region" description="Helical" evidence="12">
    <location>
        <begin position="818"/>
        <end position="836"/>
    </location>
</feature>
<evidence type="ECO:0000256" key="11">
    <source>
        <dbReference type="ARBA" id="ARBA00023136"/>
    </source>
</evidence>
<dbReference type="GO" id="GO:0015031">
    <property type="term" value="P:protein transport"/>
    <property type="evidence" value="ECO:0007669"/>
    <property type="project" value="UniProtKB-KW"/>
</dbReference>
<keyword evidence="17" id="KW-1185">Reference proteome</keyword>
<keyword evidence="5 12" id="KW-0813">Transport</keyword>
<protein>
    <recommendedName>
        <fullName evidence="4 12">GPI inositol-deacylase</fullName>
        <ecNumber evidence="12">3.1.-.-</ecNumber>
    </recommendedName>
</protein>
<accession>A0A0D2BBG3</accession>
<feature type="transmembrane region" description="Helical" evidence="12">
    <location>
        <begin position="997"/>
        <end position="1016"/>
    </location>
</feature>
<feature type="compositionally biased region" description="Polar residues" evidence="13">
    <location>
        <begin position="1"/>
        <end position="10"/>
    </location>
</feature>
<proteinExistence type="inferred from homology"/>
<dbReference type="GO" id="GO:0050185">
    <property type="term" value="F:phosphatidylinositol deacylase activity"/>
    <property type="evidence" value="ECO:0007669"/>
    <property type="project" value="TreeGrafter"/>
</dbReference>
<comment type="subcellular location">
    <subcellularLocation>
        <location evidence="2">Endoplasmic reticulum membrane</location>
        <topology evidence="2">Multi-pass membrane protein</topology>
    </subcellularLocation>
</comment>
<evidence type="ECO:0000256" key="2">
    <source>
        <dbReference type="ARBA" id="ARBA00004477"/>
    </source>
</evidence>
<gene>
    <name evidence="16" type="ORF">PV09_00613</name>
</gene>
<dbReference type="Pfam" id="PF07819">
    <property type="entry name" value="PGAP1"/>
    <property type="match status" value="1"/>
</dbReference>
<keyword evidence="8 12" id="KW-0256">Endoplasmic reticulum</keyword>
<dbReference type="InterPro" id="IPR056824">
    <property type="entry name" value="PGAP1_TMD"/>
</dbReference>
<comment type="function">
    <text evidence="1 12">Involved in inositol deacylation of GPI-anchored proteins which plays important roles in the quality control and ER-associated degradation of GPI-anchored proteins.</text>
</comment>
<dbReference type="HOGENOM" id="CLU_006103_0_0_1"/>
<sequence>MRRRPSASSTPEEEDEHHLQQQQQRLREEGGSDDDSSSGDSGSNSPDVANRKHVEDDTEGGLRTPTAAQRPLKKKTMESTGKEQHKRAGRLEARTAWKQSTPPGRRKASSSAKEKEVLELELSVKDLAREDEARPTTPSQRPARWRDPWSFSLLTVASLAAAAALILCIWQSFTGRQLDPKGAAMSYMASAFVRFPDFDTEHTRFASKYSLHMYREMGIEDDDPRVKGVPVLFIPGNAGSYKQVRALAAEAAHYWNRHIRPYDDAAGEGKVALDFFTVDFNEDLTAFHGQTLLDQAEYLNDAVAYILSLYHNPERSKRDSRLPDPSSVILIGHSMGGIAARTMLTMANYQANSVNTIITLSAPHARSPVSFDSQLVKTYAYVNDYWRKAHSTQWGSDNPLWHVTLISIAGGGLDTVVPSDYASLASLVPETHGFTVFTSTIPGVWTGMDHLAITWCDQLRKVLIKSLYDVMDAKRGAQTKPRGDRMRSFKKWFLTGLEEVAERTLPHKEAKTLLTMDDSANAIISQGERLVLRHFGQQGKKKAHLLPIPPQGTPEGRKFTLLSDRHLDAPGENGVLEVLFCSVFTLQVGQSATLFSMNMDLSGDSKGSTRLACKNAASDTILLPASTRHSEHPFDNAQPFSYLQYDLEDLAEHQFVAVVDKADQPADGWVIAEFTSATESIIKYPVGYRDLVASDLEVKLPARRAVSMEIKVPALQSGLFAYKLAFGHQSCGKHVPLFMPLVRQYISDVYESKFFVNVREAEINLHGVAPYMPPALLGQDHSTGLALQIWSDPTCESPLDVTLSLDIWGSFGKLWMRYRTMFAALPFVVVALTLGRQFKTFDESGVFMSFSESLNMCLRRTIPAVFLILSVAAMLIAGQGQATAAERTTWIPSRDSNTTETVVDYTRNDLLIGSPDPFFWFLFPFFGVISVGLCIAINYIALAITHLFALIYSKVRARVPKGEDRKSLAAAFAVASTRRRIITTAILLFLVSTVIPYQFAYLVLCIVHIASCVRALRAAWETHTDASYNFYNYSHSILIVMLWVLPINLPVLVVWIRNLSVHWLTPFSSHHNILSIMPYILLVETLSTGRMISRVKSPLRIITQLLLLTLAGCAALYGVSYAYYLHHVVNVFCAWLVALHWTSSSFSLHYRLRDVIDVSEPASKTKKRP</sequence>
<evidence type="ECO:0000256" key="9">
    <source>
        <dbReference type="ARBA" id="ARBA00022927"/>
    </source>
</evidence>
<dbReference type="InterPro" id="IPR039529">
    <property type="entry name" value="PGAP1/BST1"/>
</dbReference>
<dbReference type="Proteomes" id="UP000053259">
    <property type="component" value="Unassembled WGS sequence"/>
</dbReference>
<dbReference type="RefSeq" id="XP_016218528.1">
    <property type="nucleotide sequence ID" value="XM_016353375.1"/>
</dbReference>
<evidence type="ECO:0000313" key="16">
    <source>
        <dbReference type="EMBL" id="KIW08659.1"/>
    </source>
</evidence>
<evidence type="ECO:0000256" key="4">
    <source>
        <dbReference type="ARBA" id="ARBA00015856"/>
    </source>
</evidence>
<dbReference type="Gene3D" id="3.40.50.1820">
    <property type="entry name" value="alpha/beta hydrolase"/>
    <property type="match status" value="1"/>
</dbReference>
<evidence type="ECO:0000256" key="7">
    <source>
        <dbReference type="ARBA" id="ARBA00022801"/>
    </source>
</evidence>
<feature type="transmembrane region" description="Helical" evidence="12">
    <location>
        <begin position="1105"/>
        <end position="1123"/>
    </location>
</feature>
<dbReference type="PANTHER" id="PTHR15495:SF7">
    <property type="entry name" value="GPI INOSITOL-DEACYLASE"/>
    <property type="match status" value="1"/>
</dbReference>
<evidence type="ECO:0000256" key="12">
    <source>
        <dbReference type="RuleBase" id="RU365011"/>
    </source>
</evidence>
<evidence type="ECO:0000256" key="5">
    <source>
        <dbReference type="ARBA" id="ARBA00022448"/>
    </source>
</evidence>
<evidence type="ECO:0000256" key="6">
    <source>
        <dbReference type="ARBA" id="ARBA00022692"/>
    </source>
</evidence>
<dbReference type="STRING" id="253628.A0A0D2BBG3"/>
<evidence type="ECO:0000256" key="8">
    <source>
        <dbReference type="ARBA" id="ARBA00022824"/>
    </source>
</evidence>
<dbReference type="OrthoDB" id="348976at2759"/>
<evidence type="ECO:0000256" key="3">
    <source>
        <dbReference type="ARBA" id="ARBA00006931"/>
    </source>
</evidence>
<feature type="transmembrane region" description="Helical" evidence="12">
    <location>
        <begin position="1037"/>
        <end position="1056"/>
    </location>
</feature>
<dbReference type="InterPro" id="IPR029058">
    <property type="entry name" value="AB_hydrolase_fold"/>
</dbReference>
<feature type="region of interest" description="Disordered" evidence="13">
    <location>
        <begin position="1"/>
        <end position="116"/>
    </location>
</feature>
<evidence type="ECO:0000259" key="15">
    <source>
        <dbReference type="Pfam" id="PF25140"/>
    </source>
</evidence>
<dbReference type="GO" id="GO:0006888">
    <property type="term" value="P:endoplasmic reticulum to Golgi vesicle-mediated transport"/>
    <property type="evidence" value="ECO:0007669"/>
    <property type="project" value="TreeGrafter"/>
</dbReference>
<evidence type="ECO:0000313" key="17">
    <source>
        <dbReference type="Proteomes" id="UP000053259"/>
    </source>
</evidence>
<keyword evidence="6 12" id="KW-0812">Transmembrane</keyword>
<dbReference type="EMBL" id="KN847530">
    <property type="protein sequence ID" value="KIW08659.1"/>
    <property type="molecule type" value="Genomic_DNA"/>
</dbReference>
<evidence type="ECO:0000259" key="14">
    <source>
        <dbReference type="Pfam" id="PF07819"/>
    </source>
</evidence>
<dbReference type="PANTHER" id="PTHR15495">
    <property type="entry name" value="NEGATIVE REGULATOR OF VESICLE FORMATION-RELATED"/>
    <property type="match status" value="1"/>
</dbReference>
<dbReference type="InterPro" id="IPR012908">
    <property type="entry name" value="PGAP1-ab_dom-like"/>
</dbReference>
<dbReference type="InParanoid" id="A0A0D2BBG3"/>
<comment type="similarity">
    <text evidence="3 12">Belongs to the GPI inositol-deacylase family.</text>
</comment>
<keyword evidence="11 12" id="KW-0472">Membrane</keyword>
<reference evidence="16 17" key="1">
    <citation type="submission" date="2015-01" db="EMBL/GenBank/DDBJ databases">
        <title>The Genome Sequence of Ochroconis gallopava CBS43764.</title>
        <authorList>
            <consortium name="The Broad Institute Genomics Platform"/>
            <person name="Cuomo C."/>
            <person name="de Hoog S."/>
            <person name="Gorbushina A."/>
            <person name="Stielow B."/>
            <person name="Teixiera M."/>
            <person name="Abouelleil A."/>
            <person name="Chapman S.B."/>
            <person name="Priest M."/>
            <person name="Young S.K."/>
            <person name="Wortman J."/>
            <person name="Nusbaum C."/>
            <person name="Birren B."/>
        </authorList>
    </citation>
    <scope>NUCLEOTIDE SEQUENCE [LARGE SCALE GENOMIC DNA]</scope>
    <source>
        <strain evidence="16 17">CBS 43764</strain>
    </source>
</reference>
<feature type="domain" description="GPI inositol-deacylase PGAP1-like alpha/beta" evidence="14">
    <location>
        <begin position="226"/>
        <end position="469"/>
    </location>
</feature>
<dbReference type="VEuPathDB" id="FungiDB:PV09_00613"/>
<dbReference type="SUPFAM" id="SSF53474">
    <property type="entry name" value="alpha/beta-Hydrolases"/>
    <property type="match status" value="1"/>
</dbReference>
<feature type="transmembrane region" description="Helical" evidence="12">
    <location>
        <begin position="1129"/>
        <end position="1150"/>
    </location>
</feature>
<dbReference type="FunCoup" id="A0A0D2BBG3">
    <property type="interactions" value="44"/>
</dbReference>
<keyword evidence="9 12" id="KW-0653">Protein transport</keyword>
<name>A0A0D2BBG3_9PEZI</name>
<dbReference type="FunFam" id="3.40.50.1820:FF:000056">
    <property type="entry name" value="GPI inositol-deacylase"/>
    <property type="match status" value="1"/>
</dbReference>
<feature type="transmembrane region" description="Helical" evidence="12">
    <location>
        <begin position="918"/>
        <end position="948"/>
    </location>
</feature>
<feature type="transmembrane region" description="Helical" evidence="12">
    <location>
        <begin position="857"/>
        <end position="877"/>
    </location>
</feature>